<evidence type="ECO:0000313" key="3">
    <source>
        <dbReference type="Proteomes" id="UP000308730"/>
    </source>
</evidence>
<feature type="coiled-coil region" evidence="1">
    <location>
        <begin position="53"/>
        <end position="100"/>
    </location>
</feature>
<evidence type="ECO:0000313" key="2">
    <source>
        <dbReference type="EMBL" id="THH26860.1"/>
    </source>
</evidence>
<organism evidence="2 3">
    <name type="scientific">Antrodiella citrinella</name>
    <dbReference type="NCBI Taxonomy" id="2447956"/>
    <lineage>
        <taxon>Eukaryota</taxon>
        <taxon>Fungi</taxon>
        <taxon>Dikarya</taxon>
        <taxon>Basidiomycota</taxon>
        <taxon>Agaricomycotina</taxon>
        <taxon>Agaricomycetes</taxon>
        <taxon>Polyporales</taxon>
        <taxon>Steccherinaceae</taxon>
        <taxon>Antrodiella</taxon>
    </lineage>
</organism>
<evidence type="ECO:0008006" key="4">
    <source>
        <dbReference type="Google" id="ProtNLM"/>
    </source>
</evidence>
<evidence type="ECO:0000256" key="1">
    <source>
        <dbReference type="SAM" id="Coils"/>
    </source>
</evidence>
<dbReference type="Gene3D" id="2.60.120.650">
    <property type="entry name" value="Cupin"/>
    <property type="match status" value="1"/>
</dbReference>
<keyword evidence="3" id="KW-1185">Reference proteome</keyword>
<keyword evidence="1" id="KW-0175">Coiled coil</keyword>
<accession>A0A4S4MU61</accession>
<dbReference type="OrthoDB" id="4161428at2759"/>
<protein>
    <recommendedName>
        <fullName evidence="4">JmjC domain-containing protein</fullName>
    </recommendedName>
</protein>
<name>A0A4S4MU61_9APHY</name>
<reference evidence="2 3" key="1">
    <citation type="submission" date="2019-02" db="EMBL/GenBank/DDBJ databases">
        <title>Genome sequencing of the rare red list fungi Antrodiella citrinella (Flaviporus citrinellus).</title>
        <authorList>
            <person name="Buettner E."/>
            <person name="Kellner H."/>
        </authorList>
    </citation>
    <scope>NUCLEOTIDE SEQUENCE [LARGE SCALE GENOMIC DNA]</scope>
    <source>
        <strain evidence="2 3">DSM 108506</strain>
    </source>
</reference>
<comment type="caution">
    <text evidence="2">The sequence shown here is derived from an EMBL/GenBank/DDBJ whole genome shotgun (WGS) entry which is preliminary data.</text>
</comment>
<gene>
    <name evidence="2" type="ORF">EUX98_g7327</name>
</gene>
<proteinExistence type="predicted"/>
<dbReference type="SUPFAM" id="SSF51197">
    <property type="entry name" value="Clavaminate synthase-like"/>
    <property type="match status" value="1"/>
</dbReference>
<sequence length="503" mass="57328">MNCTTRENICAEIRGALSKGKTVVLVGVPKPSTELSWCAKDLNEIFMGIGREAQDMHARSKEYEEELDNARQEPEECMKIDQEEEAIEEDEDEDEDEEVMMYHTKISGAKLAQGAKKSNNARKFCMTALDIPCAEGSVPSLFKNVAEDCTPELFRRIRFKDEDKEKLKVAKMEHEKWSTRLKSQSNWKASIEESIIPMARNIDRDDWTDMSGHRDWTIAGSAGVVTYAHSDAHGLGTAVSVPVGRKIWVLLDVKAVNDGKGEKTPERVLTQMDSHVAFAYIPRKEDQMERMKNRVNEAGYLVLDKDSMMFMPPGKAHWVLTPQPSIAIGDHYLCFDTMHLTERAIVVNERSKRAGTNASHDQVARAIIRMAISMAVYKCGKKVLRKPFLSMARMVLHVELYTSDFVNKESEEAMGELWNARLVIQTILDHNNIEASTCAVPEKAHTFRIEHMKGLQESESGKERRLKLENWMPIDWKTLEWDDPGLQTVTVPKWLKDKLVQSW</sequence>
<dbReference type="EMBL" id="SGPM01000303">
    <property type="protein sequence ID" value="THH26860.1"/>
    <property type="molecule type" value="Genomic_DNA"/>
</dbReference>
<dbReference type="Proteomes" id="UP000308730">
    <property type="component" value="Unassembled WGS sequence"/>
</dbReference>
<dbReference type="AlphaFoldDB" id="A0A4S4MU61"/>